<evidence type="ECO:0000313" key="1">
    <source>
        <dbReference type="EMBL" id="KIM30776.1"/>
    </source>
</evidence>
<dbReference type="OrthoDB" id="3234762at2759"/>
<gene>
    <name evidence="1" type="ORF">M408DRAFT_270008</name>
</gene>
<proteinExistence type="predicted"/>
<keyword evidence="2" id="KW-1185">Reference proteome</keyword>
<reference evidence="1 2" key="1">
    <citation type="submission" date="2014-04" db="EMBL/GenBank/DDBJ databases">
        <authorList>
            <consortium name="DOE Joint Genome Institute"/>
            <person name="Kuo A."/>
            <person name="Zuccaro A."/>
            <person name="Kohler A."/>
            <person name="Nagy L.G."/>
            <person name="Floudas D."/>
            <person name="Copeland A."/>
            <person name="Barry K.W."/>
            <person name="Cichocki N."/>
            <person name="Veneault-Fourrey C."/>
            <person name="LaButti K."/>
            <person name="Lindquist E.A."/>
            <person name="Lipzen A."/>
            <person name="Lundell T."/>
            <person name="Morin E."/>
            <person name="Murat C."/>
            <person name="Sun H."/>
            <person name="Tunlid A."/>
            <person name="Henrissat B."/>
            <person name="Grigoriev I.V."/>
            <person name="Hibbett D.S."/>
            <person name="Martin F."/>
            <person name="Nordberg H.P."/>
            <person name="Cantor M.N."/>
            <person name="Hua S.X."/>
        </authorList>
    </citation>
    <scope>NUCLEOTIDE SEQUENCE [LARGE SCALE GENOMIC DNA]</scope>
    <source>
        <strain evidence="1 2">MAFF 305830</strain>
    </source>
</reference>
<dbReference type="HOGENOM" id="CLU_778825_0_0_1"/>
<dbReference type="Proteomes" id="UP000054097">
    <property type="component" value="Unassembled WGS sequence"/>
</dbReference>
<dbReference type="AlphaFoldDB" id="A0A0C3BH31"/>
<dbReference type="EMBL" id="KN824283">
    <property type="protein sequence ID" value="KIM30776.1"/>
    <property type="molecule type" value="Genomic_DNA"/>
</dbReference>
<evidence type="ECO:0000313" key="2">
    <source>
        <dbReference type="Proteomes" id="UP000054097"/>
    </source>
</evidence>
<evidence type="ECO:0008006" key="3">
    <source>
        <dbReference type="Google" id="ProtNLM"/>
    </source>
</evidence>
<accession>A0A0C3BH31</accession>
<organism evidence="1 2">
    <name type="scientific">Serendipita vermifera MAFF 305830</name>
    <dbReference type="NCBI Taxonomy" id="933852"/>
    <lineage>
        <taxon>Eukaryota</taxon>
        <taxon>Fungi</taxon>
        <taxon>Dikarya</taxon>
        <taxon>Basidiomycota</taxon>
        <taxon>Agaricomycotina</taxon>
        <taxon>Agaricomycetes</taxon>
        <taxon>Sebacinales</taxon>
        <taxon>Serendipitaceae</taxon>
        <taxon>Serendipita</taxon>
    </lineage>
</organism>
<name>A0A0C3BH31_SERVB</name>
<protein>
    <recommendedName>
        <fullName evidence="3">C2H2-type domain-containing protein</fullName>
    </recommendedName>
</protein>
<reference evidence="2" key="2">
    <citation type="submission" date="2015-01" db="EMBL/GenBank/DDBJ databases">
        <title>Evolutionary Origins and Diversification of the Mycorrhizal Mutualists.</title>
        <authorList>
            <consortium name="DOE Joint Genome Institute"/>
            <consortium name="Mycorrhizal Genomics Consortium"/>
            <person name="Kohler A."/>
            <person name="Kuo A."/>
            <person name="Nagy L.G."/>
            <person name="Floudas D."/>
            <person name="Copeland A."/>
            <person name="Barry K.W."/>
            <person name="Cichocki N."/>
            <person name="Veneault-Fourrey C."/>
            <person name="LaButti K."/>
            <person name="Lindquist E.A."/>
            <person name="Lipzen A."/>
            <person name="Lundell T."/>
            <person name="Morin E."/>
            <person name="Murat C."/>
            <person name="Riley R."/>
            <person name="Ohm R."/>
            <person name="Sun H."/>
            <person name="Tunlid A."/>
            <person name="Henrissat B."/>
            <person name="Grigoriev I.V."/>
            <person name="Hibbett D.S."/>
            <person name="Martin F."/>
        </authorList>
    </citation>
    <scope>NUCLEOTIDE SEQUENCE [LARGE SCALE GENOMIC DNA]</scope>
    <source>
        <strain evidence="2">MAFF 305830</strain>
    </source>
</reference>
<sequence length="356" mass="38753">MAHIVENVERLEHSAHASAHNQQPPLTVNLHQEVATSRLNSSNKKITALPTAIPSVSSQYVPQNLNTSPPFSMEYLLPSSQRQVEAGTGSEPPVVSHTTDTATMMAKCETPFVSAPMTTAYPTGLCIPIPLTRAGPEDNILQFSFRSEVDWRRHAILEAVLSSTFVANNTLEPVIGESAETAADNADAGDDGGTSWITAAEGSSMNARSVISMITNADGTIPTWLGLGSILGSPGKSIYTVFLEQIAKSEWRCLFGDEEHPCPSRVRPFRRLEGALVHVRTHLNHRPFKCKGECLRGGEILVSCGYRAKCCVLTSSFLYSHARFSAYSHLQDHVKQEGRSSCKIWCVCLSSLSLDI</sequence>